<dbReference type="Pfam" id="PF04909">
    <property type="entry name" value="Amidohydro_2"/>
    <property type="match status" value="1"/>
</dbReference>
<evidence type="ECO:0000256" key="3">
    <source>
        <dbReference type="ARBA" id="ARBA00022793"/>
    </source>
</evidence>
<accession>A0AAJ0BLG5</accession>
<dbReference type="SUPFAM" id="SSF51556">
    <property type="entry name" value="Metallo-dependent hydrolases"/>
    <property type="match status" value="1"/>
</dbReference>
<dbReference type="Gene3D" id="3.20.20.140">
    <property type="entry name" value="Metal-dependent hydrolases"/>
    <property type="match status" value="1"/>
</dbReference>
<evidence type="ECO:0000256" key="4">
    <source>
        <dbReference type="ARBA" id="ARBA00022833"/>
    </source>
</evidence>
<comment type="similarity">
    <text evidence="1">Belongs to the metallo-dependent hydrolases superfamily. ACMSD family.</text>
</comment>
<evidence type="ECO:0000256" key="7">
    <source>
        <dbReference type="ARBA" id="ARBA00038889"/>
    </source>
</evidence>
<proteinExistence type="inferred from homology"/>
<evidence type="ECO:0000256" key="5">
    <source>
        <dbReference type="ARBA" id="ARBA00023239"/>
    </source>
</evidence>
<reference evidence="10" key="1">
    <citation type="submission" date="2023-06" db="EMBL/GenBank/DDBJ databases">
        <title>Genome-scale phylogeny and comparative genomics of the fungal order Sordariales.</title>
        <authorList>
            <consortium name="Lawrence Berkeley National Laboratory"/>
            <person name="Hensen N."/>
            <person name="Bonometti L."/>
            <person name="Westerberg I."/>
            <person name="Brannstrom I.O."/>
            <person name="Guillou S."/>
            <person name="Cros-Aarteil S."/>
            <person name="Calhoun S."/>
            <person name="Haridas S."/>
            <person name="Kuo A."/>
            <person name="Mondo S."/>
            <person name="Pangilinan J."/>
            <person name="Riley R."/>
            <person name="Labutti K."/>
            <person name="Andreopoulos B."/>
            <person name="Lipzen A."/>
            <person name="Chen C."/>
            <person name="Yanf M."/>
            <person name="Daum C."/>
            <person name="Ng V."/>
            <person name="Clum A."/>
            <person name="Steindorff A."/>
            <person name="Ohm R."/>
            <person name="Martin F."/>
            <person name="Silar P."/>
            <person name="Natvig D."/>
            <person name="Lalanne C."/>
            <person name="Gautier V."/>
            <person name="Ament-Velasquez S.L."/>
            <person name="Kruys A."/>
            <person name="Hutchinson M.I."/>
            <person name="Powell A.J."/>
            <person name="Barry K."/>
            <person name="Miller A.N."/>
            <person name="Grigoriev I.V."/>
            <person name="Debuchy R."/>
            <person name="Gladieux P."/>
            <person name="Thoren M.H."/>
            <person name="Johannesson H."/>
        </authorList>
    </citation>
    <scope>NUCLEOTIDE SEQUENCE</scope>
    <source>
        <strain evidence="10">PSN4</strain>
    </source>
</reference>
<evidence type="ECO:0000313" key="10">
    <source>
        <dbReference type="EMBL" id="KAK1760150.1"/>
    </source>
</evidence>
<keyword evidence="5 8" id="KW-0456">Lyase</keyword>
<evidence type="ECO:0000256" key="6">
    <source>
        <dbReference type="ARBA" id="ARBA00036832"/>
    </source>
</evidence>
<evidence type="ECO:0000256" key="8">
    <source>
        <dbReference type="RuleBase" id="RU366045"/>
    </source>
</evidence>
<keyword evidence="3 8" id="KW-0210">Decarboxylase</keyword>
<dbReference type="AlphaFoldDB" id="A0AAJ0BLG5"/>
<dbReference type="GO" id="GO:0047596">
    <property type="term" value="F:6-methylsalicylate decarboxylase activity"/>
    <property type="evidence" value="ECO:0007669"/>
    <property type="project" value="UniProtKB-EC"/>
</dbReference>
<dbReference type="GO" id="GO:0016787">
    <property type="term" value="F:hydrolase activity"/>
    <property type="evidence" value="ECO:0007669"/>
    <property type="project" value="InterPro"/>
</dbReference>
<sequence length="366" mass="40274">MRTQEYIGPVLSGIASLQNLAHQWYLDMSLTWPVQPPVNKLDLHHHLVPPFYAQAVADAGGDPSGWPTPKWSPSSSRMIMKHLGVQSAILSVTAPGACIVHDPVEQAKLARQLNEYAAGIRNEDHHSFGFFASLPDITNTTAAIAEIEYAFDTLGADGVTLFTRYGPNGTYLGNAAVEPVWKELDRRGATVFVHPTHPVNTELVNPLMPQPVVDYPHETTRTALDMITSRTLTKYPNVKVVLSHAGGTLPFLASRVLTLMMQKSSAMPWLSTGPTHNEAVEAIRSFYYDVALSTSPQQLRALLDLVPEEHIVYGSDFPYAPSSAYPVFLEQLESYDMSSALRDKVNFANAQALIPRLGKQLDISEL</sequence>
<dbReference type="EC" id="4.1.1.52" evidence="7"/>
<dbReference type="GO" id="GO:0046872">
    <property type="term" value="F:metal ion binding"/>
    <property type="evidence" value="ECO:0007669"/>
    <property type="project" value="UniProtKB-KW"/>
</dbReference>
<dbReference type="Proteomes" id="UP001239445">
    <property type="component" value="Unassembled WGS sequence"/>
</dbReference>
<organism evidence="10 11">
    <name type="scientific">Echria macrotheca</name>
    <dbReference type="NCBI Taxonomy" id="438768"/>
    <lineage>
        <taxon>Eukaryota</taxon>
        <taxon>Fungi</taxon>
        <taxon>Dikarya</taxon>
        <taxon>Ascomycota</taxon>
        <taxon>Pezizomycotina</taxon>
        <taxon>Sordariomycetes</taxon>
        <taxon>Sordariomycetidae</taxon>
        <taxon>Sordariales</taxon>
        <taxon>Schizotheciaceae</taxon>
        <taxon>Echria</taxon>
    </lineage>
</organism>
<feature type="domain" description="Amidohydrolase-related" evidence="9">
    <location>
        <begin position="42"/>
        <end position="354"/>
    </location>
</feature>
<evidence type="ECO:0000313" key="11">
    <source>
        <dbReference type="Proteomes" id="UP001239445"/>
    </source>
</evidence>
<evidence type="ECO:0000256" key="1">
    <source>
        <dbReference type="ARBA" id="ARBA00005871"/>
    </source>
</evidence>
<dbReference type="GO" id="GO:0019748">
    <property type="term" value="P:secondary metabolic process"/>
    <property type="evidence" value="ECO:0007669"/>
    <property type="project" value="TreeGrafter"/>
</dbReference>
<evidence type="ECO:0000259" key="9">
    <source>
        <dbReference type="Pfam" id="PF04909"/>
    </source>
</evidence>
<name>A0AAJ0BLG5_9PEZI</name>
<dbReference type="InterPro" id="IPR032465">
    <property type="entry name" value="ACMSD"/>
</dbReference>
<protein>
    <recommendedName>
        <fullName evidence="7">6-methylsalicylate decarboxylase</fullName>
        <ecNumber evidence="7">4.1.1.52</ecNumber>
    </recommendedName>
</protein>
<dbReference type="EMBL" id="MU839827">
    <property type="protein sequence ID" value="KAK1760150.1"/>
    <property type="molecule type" value="Genomic_DNA"/>
</dbReference>
<dbReference type="PANTHER" id="PTHR21240:SF29">
    <property type="entry name" value="AMIDOHYDROLASE-RELATED DOMAIN-CONTAINING PROTEIN"/>
    <property type="match status" value="1"/>
</dbReference>
<keyword evidence="4" id="KW-0862">Zinc</keyword>
<evidence type="ECO:0000256" key="2">
    <source>
        <dbReference type="ARBA" id="ARBA00022723"/>
    </source>
</evidence>
<keyword evidence="11" id="KW-1185">Reference proteome</keyword>
<dbReference type="GO" id="GO:0005829">
    <property type="term" value="C:cytosol"/>
    <property type="evidence" value="ECO:0007669"/>
    <property type="project" value="TreeGrafter"/>
</dbReference>
<comment type="caution">
    <text evidence="10">The sequence shown here is derived from an EMBL/GenBank/DDBJ whole genome shotgun (WGS) entry which is preliminary data.</text>
</comment>
<dbReference type="InterPro" id="IPR006680">
    <property type="entry name" value="Amidohydro-rel"/>
</dbReference>
<dbReference type="PANTHER" id="PTHR21240">
    <property type="entry name" value="2-AMINO-3-CARBOXYLMUCONATE-6-SEMIALDEHYDE DECARBOXYLASE"/>
    <property type="match status" value="1"/>
</dbReference>
<dbReference type="InterPro" id="IPR032466">
    <property type="entry name" value="Metal_Hydrolase"/>
</dbReference>
<comment type="catalytic activity">
    <reaction evidence="6">
        <text>6-methylsalicylate + H(+) = 3-methylphenol + CO2</text>
        <dbReference type="Rhea" id="RHEA:23112"/>
        <dbReference type="ChEBI" id="CHEBI:15378"/>
        <dbReference type="ChEBI" id="CHEBI:16526"/>
        <dbReference type="ChEBI" id="CHEBI:17231"/>
        <dbReference type="ChEBI" id="CHEBI:36658"/>
        <dbReference type="EC" id="4.1.1.52"/>
    </reaction>
    <physiologicalReaction direction="left-to-right" evidence="6">
        <dbReference type="Rhea" id="RHEA:23113"/>
    </physiologicalReaction>
</comment>
<keyword evidence="2" id="KW-0479">Metal-binding</keyword>
<gene>
    <name evidence="10" type="ORF">QBC47DRAFT_366524</name>
</gene>